<evidence type="ECO:0000313" key="9">
    <source>
        <dbReference type="Proteomes" id="UP001497623"/>
    </source>
</evidence>
<keyword evidence="2 4" id="KW-0863">Zinc-finger</keyword>
<dbReference type="PANTHER" id="PTHR25462:SF296">
    <property type="entry name" value="MEIOTIC P26, ISOFORM F"/>
    <property type="match status" value="1"/>
</dbReference>
<reference evidence="8 9" key="1">
    <citation type="submission" date="2024-05" db="EMBL/GenBank/DDBJ databases">
        <authorList>
            <person name="Wallberg A."/>
        </authorList>
    </citation>
    <scope>NUCLEOTIDE SEQUENCE [LARGE SCALE GENOMIC DNA]</scope>
</reference>
<dbReference type="Pfam" id="PF14634">
    <property type="entry name" value="zf-RING_5"/>
    <property type="match status" value="1"/>
</dbReference>
<dbReference type="Gene3D" id="3.30.160.60">
    <property type="entry name" value="Classic Zinc Finger"/>
    <property type="match status" value="1"/>
</dbReference>
<evidence type="ECO:0000256" key="3">
    <source>
        <dbReference type="ARBA" id="ARBA00022833"/>
    </source>
</evidence>
<feature type="domain" description="B box-type" evidence="7">
    <location>
        <begin position="99"/>
        <end position="137"/>
    </location>
</feature>
<dbReference type="SUPFAM" id="SSF57850">
    <property type="entry name" value="RING/U-box"/>
    <property type="match status" value="1"/>
</dbReference>
<dbReference type="GO" id="GO:0008270">
    <property type="term" value="F:zinc ion binding"/>
    <property type="evidence" value="ECO:0007669"/>
    <property type="project" value="UniProtKB-KW"/>
</dbReference>
<organism evidence="8 9">
    <name type="scientific">Meganyctiphanes norvegica</name>
    <name type="common">Northern krill</name>
    <name type="synonym">Thysanopoda norvegica</name>
    <dbReference type="NCBI Taxonomy" id="48144"/>
    <lineage>
        <taxon>Eukaryota</taxon>
        <taxon>Metazoa</taxon>
        <taxon>Ecdysozoa</taxon>
        <taxon>Arthropoda</taxon>
        <taxon>Crustacea</taxon>
        <taxon>Multicrustacea</taxon>
        <taxon>Malacostraca</taxon>
        <taxon>Eumalacostraca</taxon>
        <taxon>Eucarida</taxon>
        <taxon>Euphausiacea</taxon>
        <taxon>Euphausiidae</taxon>
        <taxon>Meganyctiphanes</taxon>
    </lineage>
</organism>
<dbReference type="InterPro" id="IPR001841">
    <property type="entry name" value="Znf_RING"/>
</dbReference>
<dbReference type="AlphaFoldDB" id="A0AAV2SCQ1"/>
<dbReference type="InterPro" id="IPR000315">
    <property type="entry name" value="Znf_B-box"/>
</dbReference>
<keyword evidence="3" id="KW-0862">Zinc</keyword>
<dbReference type="PROSITE" id="PS00518">
    <property type="entry name" value="ZF_RING_1"/>
    <property type="match status" value="1"/>
</dbReference>
<dbReference type="PROSITE" id="PS50089">
    <property type="entry name" value="ZF_RING_2"/>
    <property type="match status" value="1"/>
</dbReference>
<dbReference type="SUPFAM" id="SSF57845">
    <property type="entry name" value="B-box zinc-binding domain"/>
    <property type="match status" value="1"/>
</dbReference>
<dbReference type="InterPro" id="IPR013083">
    <property type="entry name" value="Znf_RING/FYVE/PHD"/>
</dbReference>
<sequence length="332" mass="38036">DDTECQICFNIYNSENRRPRTLPCGHIYCHVCLTKEIRNGKQLCPTCRMRHNAKRVQDFPVCILVERLVENITKTLNVGANARAPETNDEEDDYSEGPCSTHKKSFVYFYCDTHSLKICKECTIIDHPVNKCKIVSFKEEVERRKTESIQQTCSTITDVNDTISALDKIVMEKDDMISKREVTVKQLEKSIEEAIHAIENERKEINKEKTTAEKAKEQARQGKLRRKHIEDAQTNLQQSNTMKTIANRTNEIETVQTNIKKWIEDVSTEFSIQHKVSEELGNILKTLKSNKKVCAETTISGKIATATLSSKNNRIHLHTFKHVTSHEGATTI</sequence>
<dbReference type="InterPro" id="IPR047153">
    <property type="entry name" value="TRIM45/56/19-like"/>
</dbReference>
<dbReference type="Proteomes" id="UP001497623">
    <property type="component" value="Unassembled WGS sequence"/>
</dbReference>
<feature type="coiled-coil region" evidence="5">
    <location>
        <begin position="184"/>
        <end position="222"/>
    </location>
</feature>
<keyword evidence="1" id="KW-0479">Metal-binding</keyword>
<dbReference type="InterPro" id="IPR017907">
    <property type="entry name" value="Znf_RING_CS"/>
</dbReference>
<proteinExistence type="predicted"/>
<accession>A0AAV2SCQ1</accession>
<dbReference type="EMBL" id="CAXKWB010054318">
    <property type="protein sequence ID" value="CAL4175662.1"/>
    <property type="molecule type" value="Genomic_DNA"/>
</dbReference>
<name>A0AAV2SCQ1_MEGNR</name>
<evidence type="ECO:0000259" key="7">
    <source>
        <dbReference type="PROSITE" id="PS50119"/>
    </source>
</evidence>
<dbReference type="SMART" id="SM00184">
    <property type="entry name" value="RING"/>
    <property type="match status" value="1"/>
</dbReference>
<comment type="caution">
    <text evidence="8">The sequence shown here is derived from an EMBL/GenBank/DDBJ whole genome shotgun (WGS) entry which is preliminary data.</text>
</comment>
<evidence type="ECO:0000313" key="8">
    <source>
        <dbReference type="EMBL" id="CAL4175662.1"/>
    </source>
</evidence>
<feature type="domain" description="RING-type" evidence="6">
    <location>
        <begin position="5"/>
        <end position="48"/>
    </location>
</feature>
<dbReference type="PANTHER" id="PTHR25462">
    <property type="entry name" value="BONUS, ISOFORM C-RELATED"/>
    <property type="match status" value="1"/>
</dbReference>
<feature type="non-terminal residue" evidence="8">
    <location>
        <position position="1"/>
    </location>
</feature>
<keyword evidence="9" id="KW-1185">Reference proteome</keyword>
<evidence type="ECO:0000256" key="2">
    <source>
        <dbReference type="ARBA" id="ARBA00022771"/>
    </source>
</evidence>
<dbReference type="PROSITE" id="PS50119">
    <property type="entry name" value="ZF_BBOX"/>
    <property type="match status" value="1"/>
</dbReference>
<evidence type="ECO:0000256" key="5">
    <source>
        <dbReference type="SAM" id="Coils"/>
    </source>
</evidence>
<dbReference type="Gene3D" id="3.30.40.10">
    <property type="entry name" value="Zinc/RING finger domain, C3HC4 (zinc finger)"/>
    <property type="match status" value="1"/>
</dbReference>
<feature type="non-terminal residue" evidence="8">
    <location>
        <position position="332"/>
    </location>
</feature>
<protein>
    <submittedName>
        <fullName evidence="8">Uncharacterized protein</fullName>
    </submittedName>
</protein>
<gene>
    <name evidence="8" type="ORF">MNOR_LOCUS34663</name>
</gene>
<evidence type="ECO:0000256" key="4">
    <source>
        <dbReference type="PROSITE-ProRule" id="PRU00024"/>
    </source>
</evidence>
<keyword evidence="5" id="KW-0175">Coiled coil</keyword>
<evidence type="ECO:0000256" key="1">
    <source>
        <dbReference type="ARBA" id="ARBA00022723"/>
    </source>
</evidence>
<evidence type="ECO:0000259" key="6">
    <source>
        <dbReference type="PROSITE" id="PS50089"/>
    </source>
</evidence>